<sequence length="434" mass="48843">MEGLVVLDAILEKLDARDVVMVACVSTRLRSCAFDDSLWRRFCARDFGVSSLVAPNGEACLSFKATYELWNESFGMYPLPLVKRTKQCWEGISSWLATNFPEAKDTLRKGASEAELKLVEDTLELKLPMAMRLLYRFCDGQGTVPRDTSEHRRLAPLGIIGGYEFYDHVVNVHLLPLDRVVVETREFEAALGSVKSKRIIVAASYYAEKWFFLDSVDGQLYVGSNNVSINGEAFPCVPHTLIRPRVDDTRDVPQDALLLWLEEYSRRLHSGMIQVRKFRKARVINLFPEEPPSCSVAITNGVKVRASSVLVPEVSSATGDYCYAYSIRMSLQPEGCLLDGVYYQSCQLYSRHWIIKSKDDVVADVNGEGVIGKYPLLLPNGDEFVYESCTPLPASPGFVEGSFTFVPGRLTKPEGRQFKVQVARFHLEVPEYIF</sequence>
<dbReference type="RefSeq" id="XP_039133029.1">
    <property type="nucleotide sequence ID" value="XM_039277095.1"/>
</dbReference>
<dbReference type="GO" id="GO:0019005">
    <property type="term" value="C:SCF ubiquitin ligase complex"/>
    <property type="evidence" value="ECO:0007669"/>
    <property type="project" value="EnsemblPlants"/>
</dbReference>
<proteinExistence type="predicted"/>
<dbReference type="PANTHER" id="PTHR47463">
    <property type="entry name" value="F-BOX PROTEIN SKIP16"/>
    <property type="match status" value="1"/>
</dbReference>
<dbReference type="InterPro" id="IPR036767">
    <property type="entry name" value="ApaG_sf"/>
</dbReference>
<dbReference type="GeneID" id="120270086"/>
<organism evidence="2 3">
    <name type="scientific">Dioscorea cayennensis subsp. rotundata</name>
    <name type="common">White Guinea yam</name>
    <name type="synonym">Dioscorea rotundata</name>
    <dbReference type="NCBI Taxonomy" id="55577"/>
    <lineage>
        <taxon>Eukaryota</taxon>
        <taxon>Viridiplantae</taxon>
        <taxon>Streptophyta</taxon>
        <taxon>Embryophyta</taxon>
        <taxon>Tracheophyta</taxon>
        <taxon>Spermatophyta</taxon>
        <taxon>Magnoliopsida</taxon>
        <taxon>Liliopsida</taxon>
        <taxon>Dioscoreales</taxon>
        <taxon>Dioscoreaceae</taxon>
        <taxon>Dioscorea</taxon>
    </lineage>
</organism>
<keyword evidence="2" id="KW-1185">Reference proteome</keyword>
<protein>
    <submittedName>
        <fullName evidence="3">F-box protein SKIP16</fullName>
    </submittedName>
</protein>
<dbReference type="InterPro" id="IPR036047">
    <property type="entry name" value="F-box-like_dom_sf"/>
</dbReference>
<feature type="domain" description="ApaG" evidence="1">
    <location>
        <begin position="296"/>
        <end position="434"/>
    </location>
</feature>
<dbReference type="Pfam" id="PF04379">
    <property type="entry name" value="DUF525"/>
    <property type="match status" value="1"/>
</dbReference>
<dbReference type="Gene3D" id="2.60.40.1470">
    <property type="entry name" value="ApaG domain"/>
    <property type="match status" value="1"/>
</dbReference>
<dbReference type="SUPFAM" id="SSF81383">
    <property type="entry name" value="F-box domain"/>
    <property type="match status" value="1"/>
</dbReference>
<gene>
    <name evidence="3" type="primary">LOC120270086</name>
</gene>
<evidence type="ECO:0000259" key="1">
    <source>
        <dbReference type="PROSITE" id="PS51087"/>
    </source>
</evidence>
<dbReference type="Gene3D" id="1.20.1280.50">
    <property type="match status" value="1"/>
</dbReference>
<dbReference type="InterPro" id="IPR007474">
    <property type="entry name" value="ApaG_domain"/>
</dbReference>
<dbReference type="PROSITE" id="PS51087">
    <property type="entry name" value="APAG"/>
    <property type="match status" value="1"/>
</dbReference>
<evidence type="ECO:0000313" key="2">
    <source>
        <dbReference type="Proteomes" id="UP001515500"/>
    </source>
</evidence>
<dbReference type="PANTHER" id="PTHR47463:SF2">
    <property type="entry name" value="F-BOX PROTEIN SKIP16"/>
    <property type="match status" value="1"/>
</dbReference>
<reference evidence="3" key="1">
    <citation type="submission" date="2025-08" db="UniProtKB">
        <authorList>
            <consortium name="RefSeq"/>
        </authorList>
    </citation>
    <scope>IDENTIFICATION</scope>
</reference>
<dbReference type="SUPFAM" id="SSF110069">
    <property type="entry name" value="ApaG-like"/>
    <property type="match status" value="1"/>
</dbReference>
<evidence type="ECO:0000313" key="3">
    <source>
        <dbReference type="RefSeq" id="XP_039133029.1"/>
    </source>
</evidence>
<dbReference type="Pfam" id="PF12937">
    <property type="entry name" value="F-box-like"/>
    <property type="match status" value="1"/>
</dbReference>
<dbReference type="AlphaFoldDB" id="A0AB40C131"/>
<dbReference type="InterPro" id="IPR001810">
    <property type="entry name" value="F-box_dom"/>
</dbReference>
<name>A0AB40C131_DIOCR</name>
<dbReference type="Proteomes" id="UP001515500">
    <property type="component" value="Chromosome 10"/>
</dbReference>
<accession>A0AB40C131</accession>